<sequence>MKRLALALLALVLPLAGLGLVAPAPVAHAATTDLSSGTVSWGIKASWRSYIGAAGTTGGDGAVVRRAPNGVADGFDFPVTSGAYDDATRTTTLRLGGWVRFQVYPEDSGRYALDSTFKDLEVRIGPDAQEIRGTYVGYSRDDPGGALHEDVDVVLATLDVAGAEGTAFADGHTRWDAIPSQGGEGQRLYAPGTAFDPVTIAYDGPGGIPDLAERFDQPGAPVLSEGARWLSGSTVSGGANAQRSLEVSARGDVVYATQFDAAHGAQKLIVTALDAQDLTPVGTPYTHTMVATGGSGRFLRTALDPVTDTLFLVTAKDGAAQNEVTLRTLRFDRSGGTFTAGVAGVLLTSSAPGVSALTWNRVAGELGVVVLDGSVASEQNPYRLVRVSPDGEGGWTVRRAPVAWAPSGDFPGGWALTGGTPAPPGNAADPSLAALGDGSYVLALGAARVVANGTDHYAPAYRLAPTGDATVTATGIPGTEARLFYEGSGVFYGWTAAVAGPDGSVYLHGNNQRLADYQRVDLDGDRAVARPAVEGEPIAQYHELGFDTSRAAWQMAYDAERGLLWATDDSDAQGRTLKLVDDAGTLAGYRVAEYAQNGGTQMVLKTGVDGSVYVPVQSATAPRELGYRRMVLDGIAPRVTTQPDDVTVELAAGEAGRPATFTAAIDAALGGRLQWQARRPGETRFQDVPGADAATLRVDATPAAGGTTYRLKVANDAGTVVSDEAVLAVAYAPRFTLDARHRTVTEGADATFVVDVQAGPALTSLVWQRRVGGYWQPIPADDDNVVVDSAGGVSSLTVVGTNLDQSGSLFRAKAVNAAGTTYSAAARLTVTPRRAVPAEGLTLDGVVLEWSGSDELQVAPPFGGSSYLSAGVSDGDEATYRATDGDVAVVHRAADGTEVPATWATRAAMVGGGVDQLVRLSEGRAELAADGSATVRWDGTFSVNFYGGLVPFWFTDPVLEVDADGTGTLRADLDGYGSSQADPNQRTPLDEVAGVRVASFEGVELDPAGAVVVTPAYGGVEVDLPASATPQHRAGAGWGSWPQAFVDFHLATGLASYWYSSGGAADGHKAPAPVTVDLTDAEEADREPAAPTVRLTLDDDRVVHGTRPVATVAVGAPGAPAPSGPVEVRVAGRTLRGTLASGAAQVVLPADLGAGRHPVVATYAGATARAALTVAKAAPAVGARLPAKVPAGKRAKAVKLRVSVSLPGDGRVGYTGQLVVRDGGRVLAVRSVRSLRGTVVVTVPRSVVRSLRAGRHYWSVVATASPGTKRVATPLRAVRVRR</sequence>
<dbReference type="Gene3D" id="2.60.40.10">
    <property type="entry name" value="Immunoglobulins"/>
    <property type="match status" value="1"/>
</dbReference>
<dbReference type="Pfam" id="PF04213">
    <property type="entry name" value="HtaA"/>
    <property type="match status" value="1"/>
</dbReference>
<organism evidence="1 2">
    <name type="scientific">Nocardioides simplex</name>
    <name type="common">Arthrobacter simplex</name>
    <dbReference type="NCBI Taxonomy" id="2045"/>
    <lineage>
        <taxon>Bacteria</taxon>
        <taxon>Bacillati</taxon>
        <taxon>Actinomycetota</taxon>
        <taxon>Actinomycetes</taxon>
        <taxon>Propionibacteriales</taxon>
        <taxon>Nocardioidaceae</taxon>
        <taxon>Pimelobacter</taxon>
    </lineage>
</organism>
<dbReference type="SUPFAM" id="SSF48726">
    <property type="entry name" value="Immunoglobulin"/>
    <property type="match status" value="1"/>
</dbReference>
<dbReference type="STRING" id="2045.KR76_20425"/>
<gene>
    <name evidence="1" type="ORF">KR76_20425</name>
</gene>
<dbReference type="HOGENOM" id="CLU_262985_0_0_11"/>
<dbReference type="KEGG" id="psim:KR76_20425"/>
<reference evidence="1 2" key="1">
    <citation type="journal article" date="2015" name="Genome Announc.">
        <title>Complete Genome Sequence of Steroid-Transforming Nocardioides simplex VKM Ac-2033D.</title>
        <authorList>
            <person name="Shtratnikova V.Y."/>
            <person name="Schelkunov M.I."/>
            <person name="Pekov Y.A."/>
            <person name="Fokina V.V."/>
            <person name="Logacheva M.D."/>
            <person name="Sokolov S.L."/>
            <person name="Bragin E.Y."/>
            <person name="Ashapkin V.V."/>
            <person name="Donova M.V."/>
        </authorList>
    </citation>
    <scope>NUCLEOTIDE SEQUENCE [LARGE SCALE GENOMIC DNA]</scope>
    <source>
        <strain evidence="1 2">VKM Ac-2033D</strain>
    </source>
</reference>
<evidence type="ECO:0000313" key="1">
    <source>
        <dbReference type="EMBL" id="AJR18646.1"/>
    </source>
</evidence>
<dbReference type="InterPro" id="IPR036179">
    <property type="entry name" value="Ig-like_dom_sf"/>
</dbReference>
<dbReference type="InterPro" id="IPR013783">
    <property type="entry name" value="Ig-like_fold"/>
</dbReference>
<dbReference type="EMBL" id="CP009896">
    <property type="protein sequence ID" value="AJR18646.1"/>
    <property type="molecule type" value="Genomic_DNA"/>
</dbReference>
<protein>
    <submittedName>
        <fullName evidence="1">Uncharacterized protein</fullName>
    </submittedName>
</protein>
<dbReference type="InterPro" id="IPR007331">
    <property type="entry name" value="Htaa"/>
</dbReference>
<accession>A0A0C5XHK6</accession>
<proteinExistence type="predicted"/>
<name>A0A0C5XHK6_NOCSI</name>
<dbReference type="OrthoDB" id="4986522at2"/>
<evidence type="ECO:0000313" key="2">
    <source>
        <dbReference type="Proteomes" id="UP000030300"/>
    </source>
</evidence>
<dbReference type="Proteomes" id="UP000030300">
    <property type="component" value="Chromosome"/>
</dbReference>
<keyword evidence="2" id="KW-1185">Reference proteome</keyword>
<dbReference type="GO" id="GO:0005975">
    <property type="term" value="P:carbohydrate metabolic process"/>
    <property type="evidence" value="ECO:0007669"/>
    <property type="project" value="UniProtKB-ARBA"/>
</dbReference>
<dbReference type="RefSeq" id="WP_052138923.1">
    <property type="nucleotide sequence ID" value="NZ_BJMC01000010.1"/>
</dbReference>
<dbReference type="GeneID" id="96612638"/>